<feature type="compositionally biased region" description="Basic and acidic residues" evidence="1">
    <location>
        <begin position="15"/>
        <end position="29"/>
    </location>
</feature>
<dbReference type="PANTHER" id="PTHR12307:SF55">
    <property type="entry name" value="PROTEIN PHOSPHATASE 1 REGULATORY SUBUNIT 3E"/>
    <property type="match status" value="1"/>
</dbReference>
<reference evidence="4" key="1">
    <citation type="submission" date="2025-08" db="UniProtKB">
        <authorList>
            <consortium name="RefSeq"/>
        </authorList>
    </citation>
    <scope>IDENTIFICATION</scope>
    <source>
        <tissue evidence="4">Sperm</tissue>
    </source>
</reference>
<keyword evidence="3" id="KW-1185">Reference proteome</keyword>
<gene>
    <name evidence="4" type="primary">LOC116945747</name>
</gene>
<dbReference type="GO" id="GO:0000164">
    <property type="term" value="C:protein phosphatase type 1 complex"/>
    <property type="evidence" value="ECO:0007669"/>
    <property type="project" value="TreeGrafter"/>
</dbReference>
<feature type="compositionally biased region" description="Gly residues" evidence="1">
    <location>
        <begin position="235"/>
        <end position="251"/>
    </location>
</feature>
<organism evidence="3 4">
    <name type="scientific">Petromyzon marinus</name>
    <name type="common">Sea lamprey</name>
    <dbReference type="NCBI Taxonomy" id="7757"/>
    <lineage>
        <taxon>Eukaryota</taxon>
        <taxon>Metazoa</taxon>
        <taxon>Chordata</taxon>
        <taxon>Craniata</taxon>
        <taxon>Vertebrata</taxon>
        <taxon>Cyclostomata</taxon>
        <taxon>Hyperoartia</taxon>
        <taxon>Petromyzontiformes</taxon>
        <taxon>Petromyzontidae</taxon>
        <taxon>Petromyzon</taxon>
    </lineage>
</organism>
<dbReference type="InterPro" id="IPR050782">
    <property type="entry name" value="PP1_regulatory_subunit_3"/>
</dbReference>
<feature type="region of interest" description="Disordered" evidence="1">
    <location>
        <begin position="83"/>
        <end position="118"/>
    </location>
</feature>
<feature type="region of interest" description="Disordered" evidence="1">
    <location>
        <begin position="235"/>
        <end position="254"/>
    </location>
</feature>
<dbReference type="KEGG" id="pmrn:116945747"/>
<dbReference type="Gene3D" id="2.60.40.2440">
    <property type="entry name" value="Carbohydrate binding type-21 domain"/>
    <property type="match status" value="1"/>
</dbReference>
<dbReference type="InterPro" id="IPR005036">
    <property type="entry name" value="CBM21_dom"/>
</dbReference>
<evidence type="ECO:0000313" key="4">
    <source>
        <dbReference type="RefSeq" id="XP_032816154.1"/>
    </source>
</evidence>
<feature type="region of interest" description="Disordered" evidence="1">
    <location>
        <begin position="1"/>
        <end position="30"/>
    </location>
</feature>
<dbReference type="RefSeq" id="XP_032816154.1">
    <property type="nucleotide sequence ID" value="XM_032960263.1"/>
</dbReference>
<protein>
    <submittedName>
        <fullName evidence="4">LOW QUALITY PROTEIN: protein phosphatase 1 regulatory subunit 3E-like</fullName>
    </submittedName>
</protein>
<dbReference type="AlphaFoldDB" id="A0AAJ7WZQ3"/>
<sequence>MSVGAGRGPGAEEASGEKIPRGDRRREGRPVSQWGLGLWRPGVRCHTQLSGAMDGLVSLFMPRNLSYISGLYEHARLADDFGVSAAGQGQDPGHGGQGEAAEHDSARPRGRKQLRSEDLSASALVIREPHDPSDAFAPPPFAPTPIVRRRAKSLPSVPGRPAPPEPPCSRRKSVRFSDSLGLELTVVRHFSSSEEPRVPPHVLESLHRGALARFARLDAWDGAGGCCGRCGPGGQGAGGGGGGRRGGGGAAGLSASEPLRRSRLEAAFAQPLGDPEFASRLRAQLVRLESVAPGELSVTGHVRVLNVAFEKEVSVRFSYDAWRTHAEARARFAPPGLAEPNPAPGTDRFAFALPTPPFLQPGGALELAVRYRVAGREHWDNNGGANYRLEVRSERPGPPRELDRSWIHFV</sequence>
<evidence type="ECO:0000313" key="3">
    <source>
        <dbReference type="Proteomes" id="UP001318040"/>
    </source>
</evidence>
<feature type="domain" description="CBM21" evidence="2">
    <location>
        <begin position="278"/>
        <end position="390"/>
    </location>
</feature>
<dbReference type="GO" id="GO:2001069">
    <property type="term" value="F:glycogen binding"/>
    <property type="evidence" value="ECO:0007669"/>
    <property type="project" value="TreeGrafter"/>
</dbReference>
<feature type="region of interest" description="Disordered" evidence="1">
    <location>
        <begin position="151"/>
        <end position="173"/>
    </location>
</feature>
<name>A0AAJ7WZQ3_PETMA</name>
<dbReference type="GO" id="GO:0005979">
    <property type="term" value="P:regulation of glycogen biosynthetic process"/>
    <property type="evidence" value="ECO:0007669"/>
    <property type="project" value="TreeGrafter"/>
</dbReference>
<dbReference type="PROSITE" id="PS51159">
    <property type="entry name" value="CBM21"/>
    <property type="match status" value="1"/>
</dbReference>
<dbReference type="Pfam" id="PF03370">
    <property type="entry name" value="CBM_21"/>
    <property type="match status" value="1"/>
</dbReference>
<dbReference type="GO" id="GO:0008157">
    <property type="term" value="F:protein phosphatase 1 binding"/>
    <property type="evidence" value="ECO:0007669"/>
    <property type="project" value="TreeGrafter"/>
</dbReference>
<evidence type="ECO:0000256" key="1">
    <source>
        <dbReference type="SAM" id="MobiDB-lite"/>
    </source>
</evidence>
<dbReference type="Proteomes" id="UP001318040">
    <property type="component" value="Chromosome 25"/>
</dbReference>
<dbReference type="PANTHER" id="PTHR12307">
    <property type="entry name" value="PROTEIN PHOSPHATASE 1 REGULATORY SUBUNIT"/>
    <property type="match status" value="1"/>
</dbReference>
<accession>A0AAJ7WZQ3</accession>
<evidence type="ECO:0000259" key="2">
    <source>
        <dbReference type="PROSITE" id="PS51159"/>
    </source>
</evidence>
<dbReference type="InterPro" id="IPR038175">
    <property type="entry name" value="CBM21_dom_sf"/>
</dbReference>
<feature type="compositionally biased region" description="Pro residues" evidence="1">
    <location>
        <begin position="158"/>
        <end position="167"/>
    </location>
</feature>
<proteinExistence type="predicted"/>